<dbReference type="EMBL" id="CADEBC010000551">
    <property type="protein sequence ID" value="CAB3251925.1"/>
    <property type="molecule type" value="Genomic_DNA"/>
</dbReference>
<accession>A0A8S1B0E4</accession>
<dbReference type="PANTHER" id="PTHR11783">
    <property type="entry name" value="SULFOTRANSFERASE SULT"/>
    <property type="match status" value="1"/>
</dbReference>
<dbReference type="OrthoDB" id="205623at2759"/>
<protein>
    <recommendedName>
        <fullName evidence="4">Sulfotransferase domain-containing protein</fullName>
    </recommendedName>
</protein>
<evidence type="ECO:0000256" key="3">
    <source>
        <dbReference type="SAM" id="Phobius"/>
    </source>
</evidence>
<proteinExistence type="inferred from homology"/>
<dbReference type="Proteomes" id="UP000494106">
    <property type="component" value="Unassembled WGS sequence"/>
</dbReference>
<keyword evidence="3" id="KW-0812">Transmembrane</keyword>
<dbReference type="Gene3D" id="3.40.50.300">
    <property type="entry name" value="P-loop containing nucleotide triphosphate hydrolases"/>
    <property type="match status" value="1"/>
</dbReference>
<name>A0A8S1B0E4_ARCPL</name>
<comment type="similarity">
    <text evidence="1">Belongs to the sulfotransferase 1 family.</text>
</comment>
<organism evidence="5 6">
    <name type="scientific">Arctia plantaginis</name>
    <name type="common">Wood tiger moth</name>
    <name type="synonym">Phalaena plantaginis</name>
    <dbReference type="NCBI Taxonomy" id="874455"/>
    <lineage>
        <taxon>Eukaryota</taxon>
        <taxon>Metazoa</taxon>
        <taxon>Ecdysozoa</taxon>
        <taxon>Arthropoda</taxon>
        <taxon>Hexapoda</taxon>
        <taxon>Insecta</taxon>
        <taxon>Pterygota</taxon>
        <taxon>Neoptera</taxon>
        <taxon>Endopterygota</taxon>
        <taxon>Lepidoptera</taxon>
        <taxon>Glossata</taxon>
        <taxon>Ditrysia</taxon>
        <taxon>Noctuoidea</taxon>
        <taxon>Erebidae</taxon>
        <taxon>Arctiinae</taxon>
        <taxon>Arctia</taxon>
    </lineage>
</organism>
<evidence type="ECO:0000313" key="5">
    <source>
        <dbReference type="EMBL" id="CAB3251925.1"/>
    </source>
</evidence>
<comment type="caution">
    <text evidence="5">The sequence shown here is derived from an EMBL/GenBank/DDBJ whole genome shotgun (WGS) entry which is preliminary data.</text>
</comment>
<gene>
    <name evidence="5" type="ORF">APLA_LOCUS13259</name>
</gene>
<evidence type="ECO:0000259" key="4">
    <source>
        <dbReference type="Pfam" id="PF00685"/>
    </source>
</evidence>
<dbReference type="InterPro" id="IPR027417">
    <property type="entry name" value="P-loop_NTPase"/>
</dbReference>
<dbReference type="AlphaFoldDB" id="A0A8S1B0E4"/>
<evidence type="ECO:0000256" key="2">
    <source>
        <dbReference type="ARBA" id="ARBA00022679"/>
    </source>
</evidence>
<evidence type="ECO:0000256" key="1">
    <source>
        <dbReference type="ARBA" id="ARBA00005771"/>
    </source>
</evidence>
<dbReference type="Pfam" id="PF00685">
    <property type="entry name" value="Sulfotransfer_1"/>
    <property type="match status" value="1"/>
</dbReference>
<dbReference type="GO" id="GO:0008146">
    <property type="term" value="F:sulfotransferase activity"/>
    <property type="evidence" value="ECO:0007669"/>
    <property type="project" value="InterPro"/>
</dbReference>
<keyword evidence="3" id="KW-1133">Transmembrane helix</keyword>
<feature type="domain" description="Sulfotransferase" evidence="4">
    <location>
        <begin position="140"/>
        <end position="397"/>
    </location>
</feature>
<keyword evidence="3" id="KW-0472">Membrane</keyword>
<feature type="transmembrane region" description="Helical" evidence="3">
    <location>
        <begin position="58"/>
        <end position="77"/>
    </location>
</feature>
<dbReference type="SUPFAM" id="SSF52540">
    <property type="entry name" value="P-loop containing nucleoside triphosphate hydrolases"/>
    <property type="match status" value="1"/>
</dbReference>
<dbReference type="InterPro" id="IPR000863">
    <property type="entry name" value="Sulfotransferase_dom"/>
</dbReference>
<keyword evidence="6" id="KW-1185">Reference proteome</keyword>
<keyword evidence="2" id="KW-0808">Transferase</keyword>
<reference evidence="5 6" key="1">
    <citation type="submission" date="2020-04" db="EMBL/GenBank/DDBJ databases">
        <authorList>
            <person name="Wallbank WR R."/>
            <person name="Pardo Diaz C."/>
            <person name="Kozak K."/>
            <person name="Martin S."/>
            <person name="Jiggins C."/>
            <person name="Moest M."/>
            <person name="Warren A I."/>
            <person name="Byers J.R.P. K."/>
            <person name="Montejo-Kovacevich G."/>
            <person name="Yen C E."/>
        </authorList>
    </citation>
    <scope>NUCLEOTIDE SEQUENCE [LARGE SCALE GENOMIC DNA]</scope>
</reference>
<evidence type="ECO:0000313" key="6">
    <source>
        <dbReference type="Proteomes" id="UP000494106"/>
    </source>
</evidence>
<sequence>MKNNETSSTAFNSREQQTLARRARTSALGPSLLLTGKRAFRYYSFCFENHTRLQVCGLLWRVLILNIYICVLITLLLKSDIMALKFPHEIKNVTDEEDKLIKKYYKDYIRPFIRVGPAGYMSPAGYGEHASEIYNLEVRPDDIWITPFSRSGTTWVQELVWLVTNNLDFETARSVPLVKRYAFIEYPTLKAENRADLSTPGNRATYEDFKTVASVKSPRYLKSHLPLSLLPPQLLDTAKVIYVARDPRDVAVSFHFAHILFHYFDKSMEFKEFWNLFRKDLILRTPIFPHIIEAWEKRNHPNMMFLFYEEMQNDLRSVVERVCKFLGKEYSDEQKQKLVEHLNFSNMKKTRVVSTEEGGDSELTFFRKGKSGNWVQYFDEEMQKEAEEFMEKNLKETDLRFPEVK</sequence>